<sequence>MSDAPDAVAIVAAAVDAARQQENLNIQRKSKR</sequence>
<evidence type="ECO:0000313" key="1">
    <source>
        <dbReference type="EMBL" id="VUX21941.1"/>
    </source>
</evidence>
<dbReference type="EMBL" id="CABHNA010000101">
    <property type="protein sequence ID" value="VUX21941.1"/>
    <property type="molecule type" value="Genomic_DNA"/>
</dbReference>
<keyword evidence="2" id="KW-1185">Reference proteome</keyword>
<dbReference type="Proteomes" id="UP000363661">
    <property type="component" value="Unassembled WGS sequence"/>
</dbReference>
<protein>
    <submittedName>
        <fullName evidence="1">Uncharacterized protein</fullName>
    </submittedName>
</protein>
<reference evidence="1 2" key="1">
    <citation type="submission" date="2019-07" db="EMBL/GenBank/DDBJ databases">
        <authorList>
            <person name="Hibberd C M."/>
            <person name="Gehrig L. J."/>
            <person name="Chang H.-W."/>
            <person name="Venkatesh S."/>
        </authorList>
    </citation>
    <scope>NUCLEOTIDE SEQUENCE [LARGE SCALE GENOMIC DNA]</scope>
    <source>
        <strain evidence="1">Ruminococcus_torques_SSTS_Bg7063</strain>
    </source>
</reference>
<organism evidence="1 2">
    <name type="scientific">[Ruminococcus] torques</name>
    <dbReference type="NCBI Taxonomy" id="33039"/>
    <lineage>
        <taxon>Bacteria</taxon>
        <taxon>Bacillati</taxon>
        <taxon>Bacillota</taxon>
        <taxon>Clostridia</taxon>
        <taxon>Lachnospirales</taxon>
        <taxon>Lachnospiraceae</taxon>
        <taxon>Mediterraneibacter</taxon>
    </lineage>
</organism>
<accession>A0A564URM9</accession>
<evidence type="ECO:0000313" key="2">
    <source>
        <dbReference type="Proteomes" id="UP000363661"/>
    </source>
</evidence>
<name>A0A564URM9_9FIRM</name>
<dbReference type="AlphaFoldDB" id="A0A564URM9"/>
<proteinExistence type="predicted"/>
<gene>
    <name evidence="1" type="ORF">RTSSTS7063_02822</name>
</gene>